<dbReference type="RefSeq" id="YP_009813028.1">
    <property type="nucleotide sequence ID" value="NC_048073.1"/>
</dbReference>
<protein>
    <submittedName>
        <fullName evidence="1">Uncharacterized protein</fullName>
    </submittedName>
</protein>
<organism evidence="1 2">
    <name type="scientific">Escherichia phage FEC19</name>
    <dbReference type="NCBI Taxonomy" id="2315486"/>
    <lineage>
        <taxon>Viruses</taxon>
        <taxon>Duplodnaviria</taxon>
        <taxon>Heunggongvirae</taxon>
        <taxon>Uroviricota</taxon>
        <taxon>Caudoviricetes</taxon>
        <taxon>Lindbergviridae</taxon>
        <taxon>Wifcevirus</taxon>
        <taxon>Wifcevirus FEC19</taxon>
    </lineage>
</organism>
<dbReference type="EMBL" id="MH816966">
    <property type="protein sequence ID" value="AYD85491.1"/>
    <property type="molecule type" value="Genomic_DNA"/>
</dbReference>
<proteinExistence type="predicted"/>
<sequence>MVNISGFGTSIRIVALQSFPVGLNISSLSDDQDSLIIEEVESVGYQLTYDGGICIYDKAAVVRVSIAVIPNTEDDINLKLLLSARKGGFKWLPIQDVTSMLITYPDGGRVAFSNGTIISGPLGDSIEQSGRRKTNRYTFVFASYGGAQSTSQIAKGVVQSILGSI</sequence>
<keyword evidence="2" id="KW-1185">Reference proteome</keyword>
<dbReference type="KEGG" id="vg:55004103"/>
<dbReference type="Proteomes" id="UP000268320">
    <property type="component" value="Genome"/>
</dbReference>
<name>A0A386KM85_9CAUD</name>
<dbReference type="Pfam" id="PF22764">
    <property type="entry name" value="E217_Gp32"/>
    <property type="match status" value="1"/>
</dbReference>
<accession>A0A386KM85</accession>
<dbReference type="GeneID" id="55004103"/>
<evidence type="ECO:0000313" key="2">
    <source>
        <dbReference type="Proteomes" id="UP000268320"/>
    </source>
</evidence>
<evidence type="ECO:0000313" key="1">
    <source>
        <dbReference type="EMBL" id="AYD85491.1"/>
    </source>
</evidence>
<dbReference type="InterPro" id="IPR054440">
    <property type="entry name" value="Gp32-like"/>
</dbReference>
<reference evidence="1 2" key="1">
    <citation type="submission" date="2018-08" db="EMBL/GenBank/DDBJ databases">
        <title>Characterization and Complete Genome Sequence Analysis of a Lytic Bacteriophage FEC19 infecting Escherichia coli O157:H7.</title>
        <authorList>
            <person name="Fan C."/>
            <person name="Zhao C."/>
            <person name="Tie D."/>
            <person name="Sun Y."/>
        </authorList>
    </citation>
    <scope>NUCLEOTIDE SEQUENCE [LARGE SCALE GENOMIC DNA]</scope>
</reference>